<sequence length="156" mass="15422">MFAGPAYADGVSSPFKGRTESGNLVVRSGDIIVCFGENQVVVADTEGKFRQTDGPGTSFTTPAGAAFKTLDTGKKFPPLQNGGVEVSFGGASAVVTCPKSLVPATSAFVPKSTLAGTGGSVTGVDVIKSSAGGALAVAGIAGAAVALRRRRVGSAE</sequence>
<evidence type="ECO:0008006" key="3">
    <source>
        <dbReference type="Google" id="ProtNLM"/>
    </source>
</evidence>
<evidence type="ECO:0000313" key="1">
    <source>
        <dbReference type="EMBL" id="GAA1111003.1"/>
    </source>
</evidence>
<protein>
    <recommendedName>
        <fullName evidence="3">LPXTG cell wall anchor domain-containing protein</fullName>
    </recommendedName>
</protein>
<name>A0ABN1U040_9ACTN</name>
<dbReference type="EMBL" id="BAAALD010000080">
    <property type="protein sequence ID" value="GAA1111003.1"/>
    <property type="molecule type" value="Genomic_DNA"/>
</dbReference>
<keyword evidence="2" id="KW-1185">Reference proteome</keyword>
<evidence type="ECO:0000313" key="2">
    <source>
        <dbReference type="Proteomes" id="UP001499987"/>
    </source>
</evidence>
<comment type="caution">
    <text evidence="1">The sequence shown here is derived from an EMBL/GenBank/DDBJ whole genome shotgun (WGS) entry which is preliminary data.</text>
</comment>
<gene>
    <name evidence="1" type="ORF">GCM10009663_60490</name>
</gene>
<organism evidence="1 2">
    <name type="scientific">Kitasatospora arboriphila</name>
    <dbReference type="NCBI Taxonomy" id="258052"/>
    <lineage>
        <taxon>Bacteria</taxon>
        <taxon>Bacillati</taxon>
        <taxon>Actinomycetota</taxon>
        <taxon>Actinomycetes</taxon>
        <taxon>Kitasatosporales</taxon>
        <taxon>Streptomycetaceae</taxon>
        <taxon>Kitasatospora</taxon>
    </lineage>
</organism>
<reference evidence="1 2" key="1">
    <citation type="journal article" date="2019" name="Int. J. Syst. Evol. Microbiol.">
        <title>The Global Catalogue of Microorganisms (GCM) 10K type strain sequencing project: providing services to taxonomists for standard genome sequencing and annotation.</title>
        <authorList>
            <consortium name="The Broad Institute Genomics Platform"/>
            <consortium name="The Broad Institute Genome Sequencing Center for Infectious Disease"/>
            <person name="Wu L."/>
            <person name="Ma J."/>
        </authorList>
    </citation>
    <scope>NUCLEOTIDE SEQUENCE [LARGE SCALE GENOMIC DNA]</scope>
    <source>
        <strain evidence="1 2">JCM 13002</strain>
    </source>
</reference>
<dbReference type="Proteomes" id="UP001499987">
    <property type="component" value="Unassembled WGS sequence"/>
</dbReference>
<accession>A0ABN1U040</accession>
<proteinExistence type="predicted"/>